<feature type="transmembrane region" description="Helical" evidence="1">
    <location>
        <begin position="25"/>
        <end position="43"/>
    </location>
</feature>
<dbReference type="AlphaFoldDB" id="A0A812PZY0"/>
<dbReference type="OrthoDB" id="477660at2759"/>
<sequence>MFQTTWEGLGWSMFTLELQDQVRPAFLGAAVAVGAVILLLFVLKKHGWKVCAIAVYLGALCLSGFLAVDICMRGFTDLAVLLELFVSFLVVGGVEKDRLQGIQGLEQARQLRNGYSGSVRDAQSSNPNDLGRILGEIEQRGLQKEVDHAVDALLTMNIVTKELQVVIARLGGGRLGNASVWSTALFSSSCCFFVFQCVQVYRYRIYDEEPPASHWALFGVAIFEAVAWPLVFLLLPVERKAFGQRGLPLLLILFPGLIGLWPGFSFDATAHFGIIPVILVIAILGPARASRIPILGPALVRVMFGRMPCKR</sequence>
<organism evidence="2 3">
    <name type="scientific">Symbiodinium natans</name>
    <dbReference type="NCBI Taxonomy" id="878477"/>
    <lineage>
        <taxon>Eukaryota</taxon>
        <taxon>Sar</taxon>
        <taxon>Alveolata</taxon>
        <taxon>Dinophyceae</taxon>
        <taxon>Suessiales</taxon>
        <taxon>Symbiodiniaceae</taxon>
        <taxon>Symbiodinium</taxon>
    </lineage>
</organism>
<gene>
    <name evidence="2" type="ORF">SNAT2548_LOCUS18724</name>
</gene>
<evidence type="ECO:0000256" key="1">
    <source>
        <dbReference type="SAM" id="Phobius"/>
    </source>
</evidence>
<dbReference type="Proteomes" id="UP000604046">
    <property type="component" value="Unassembled WGS sequence"/>
</dbReference>
<keyword evidence="1" id="KW-1133">Transmembrane helix</keyword>
<evidence type="ECO:0000313" key="3">
    <source>
        <dbReference type="Proteomes" id="UP000604046"/>
    </source>
</evidence>
<keyword evidence="1" id="KW-0472">Membrane</keyword>
<dbReference type="EMBL" id="CAJNDS010002153">
    <property type="protein sequence ID" value="CAE7353723.1"/>
    <property type="molecule type" value="Genomic_DNA"/>
</dbReference>
<feature type="transmembrane region" description="Helical" evidence="1">
    <location>
        <begin position="215"/>
        <end position="235"/>
    </location>
</feature>
<feature type="transmembrane region" description="Helical" evidence="1">
    <location>
        <begin position="74"/>
        <end position="94"/>
    </location>
</feature>
<feature type="transmembrane region" description="Helical" evidence="1">
    <location>
        <begin position="270"/>
        <end position="287"/>
    </location>
</feature>
<accession>A0A812PZY0</accession>
<feature type="transmembrane region" description="Helical" evidence="1">
    <location>
        <begin position="50"/>
        <end position="68"/>
    </location>
</feature>
<name>A0A812PZY0_9DINO</name>
<protein>
    <submittedName>
        <fullName evidence="2">Uncharacterized protein</fullName>
    </submittedName>
</protein>
<comment type="caution">
    <text evidence="2">The sequence shown here is derived from an EMBL/GenBank/DDBJ whole genome shotgun (WGS) entry which is preliminary data.</text>
</comment>
<feature type="transmembrane region" description="Helical" evidence="1">
    <location>
        <begin position="247"/>
        <end position="264"/>
    </location>
</feature>
<keyword evidence="1" id="KW-0812">Transmembrane</keyword>
<keyword evidence="3" id="KW-1185">Reference proteome</keyword>
<evidence type="ECO:0000313" key="2">
    <source>
        <dbReference type="EMBL" id="CAE7353723.1"/>
    </source>
</evidence>
<reference evidence="2" key="1">
    <citation type="submission" date="2021-02" db="EMBL/GenBank/DDBJ databases">
        <authorList>
            <person name="Dougan E. K."/>
            <person name="Rhodes N."/>
            <person name="Thang M."/>
            <person name="Chan C."/>
        </authorList>
    </citation>
    <scope>NUCLEOTIDE SEQUENCE</scope>
</reference>
<proteinExistence type="predicted"/>
<feature type="transmembrane region" description="Helical" evidence="1">
    <location>
        <begin position="178"/>
        <end position="195"/>
    </location>
</feature>